<sequence>MSQRARTNQLLYQAELLLAQSAASGDDEHAVARRMAGEEGALALLELALASLLEECAVTARWPEGSWRERLASPPTPIAEVEQLRSLLERPDSWLAELVADVTRLHEEGGVARREESRSRGDGLIIAAASSASLAERLSAAIMAFKALLPQLRESSVEW</sequence>
<comment type="caution">
    <text evidence="1">The sequence shown here is derived from an EMBL/GenBank/DDBJ whole genome shotgun (WGS) entry which is preliminary data.</text>
</comment>
<accession>A0AAP4TY12</accession>
<proteinExistence type="predicted"/>
<evidence type="ECO:0000313" key="2">
    <source>
        <dbReference type="Proteomes" id="UP001170481"/>
    </source>
</evidence>
<name>A0AAP4TY12_9GAMM</name>
<organism evidence="1 2">
    <name type="scientific">Cobetia amphilecti</name>
    <dbReference type="NCBI Taxonomy" id="1055104"/>
    <lineage>
        <taxon>Bacteria</taxon>
        <taxon>Pseudomonadati</taxon>
        <taxon>Pseudomonadota</taxon>
        <taxon>Gammaproteobacteria</taxon>
        <taxon>Oceanospirillales</taxon>
        <taxon>Halomonadaceae</taxon>
        <taxon>Cobetia</taxon>
    </lineage>
</organism>
<dbReference type="EMBL" id="JAUORK010000011">
    <property type="protein sequence ID" value="MDO6672394.1"/>
    <property type="molecule type" value="Genomic_DNA"/>
</dbReference>
<protein>
    <submittedName>
        <fullName evidence="1">Uncharacterized protein</fullName>
    </submittedName>
</protein>
<dbReference type="RefSeq" id="WP_303568927.1">
    <property type="nucleotide sequence ID" value="NZ_JAUORK010000011.1"/>
</dbReference>
<gene>
    <name evidence="1" type="ORF">Q4535_09715</name>
</gene>
<dbReference type="Proteomes" id="UP001170481">
    <property type="component" value="Unassembled WGS sequence"/>
</dbReference>
<dbReference type="AlphaFoldDB" id="A0AAP4TY12"/>
<dbReference type="InterPro" id="IPR046493">
    <property type="entry name" value="DUF6586"/>
</dbReference>
<evidence type="ECO:0000313" key="1">
    <source>
        <dbReference type="EMBL" id="MDO6672394.1"/>
    </source>
</evidence>
<reference evidence="1" key="1">
    <citation type="submission" date="2023-07" db="EMBL/GenBank/DDBJ databases">
        <title>Genome content predicts the carbon catabolic preferences of heterotrophic bacteria.</title>
        <authorList>
            <person name="Gralka M."/>
        </authorList>
    </citation>
    <scope>NUCLEOTIDE SEQUENCE</scope>
    <source>
        <strain evidence="1">C2R13</strain>
    </source>
</reference>
<dbReference type="Pfam" id="PF20227">
    <property type="entry name" value="DUF6586"/>
    <property type="match status" value="1"/>
</dbReference>